<dbReference type="Pfam" id="PF05365">
    <property type="entry name" value="UCR_UQCRX_QCR9"/>
    <property type="match status" value="1"/>
</dbReference>
<evidence type="ECO:0000313" key="14">
    <source>
        <dbReference type="Proteomes" id="UP000054217"/>
    </source>
</evidence>
<evidence type="ECO:0000313" key="13">
    <source>
        <dbReference type="EMBL" id="KIO13072.1"/>
    </source>
</evidence>
<evidence type="ECO:0000256" key="12">
    <source>
        <dbReference type="RuleBase" id="RU368056"/>
    </source>
</evidence>
<comment type="subcellular location">
    <subcellularLocation>
        <location evidence="1 12">Mitochondrion inner membrane</location>
        <topology evidence="1 12">Single-pass membrane protein</topology>
    </subcellularLocation>
</comment>
<dbReference type="InterPro" id="IPR008027">
    <property type="entry name" value="QCR9"/>
</dbReference>
<keyword evidence="10 12" id="KW-0472">Membrane</keyword>
<evidence type="ECO:0000256" key="5">
    <source>
        <dbReference type="ARBA" id="ARBA00022692"/>
    </source>
</evidence>
<evidence type="ECO:0000256" key="6">
    <source>
        <dbReference type="ARBA" id="ARBA00022792"/>
    </source>
</evidence>
<reference evidence="14" key="2">
    <citation type="submission" date="2015-01" db="EMBL/GenBank/DDBJ databases">
        <title>Evolutionary Origins and Diversification of the Mycorrhizal Mutualists.</title>
        <authorList>
            <consortium name="DOE Joint Genome Institute"/>
            <consortium name="Mycorrhizal Genomics Consortium"/>
            <person name="Kohler A."/>
            <person name="Kuo A."/>
            <person name="Nagy L.G."/>
            <person name="Floudas D."/>
            <person name="Copeland A."/>
            <person name="Barry K.W."/>
            <person name="Cichocki N."/>
            <person name="Veneault-Fourrey C."/>
            <person name="LaButti K."/>
            <person name="Lindquist E.A."/>
            <person name="Lipzen A."/>
            <person name="Lundell T."/>
            <person name="Morin E."/>
            <person name="Murat C."/>
            <person name="Riley R."/>
            <person name="Ohm R."/>
            <person name="Sun H."/>
            <person name="Tunlid A."/>
            <person name="Henrissat B."/>
            <person name="Grigoriev I.V."/>
            <person name="Hibbett D.S."/>
            <person name="Martin F."/>
        </authorList>
    </citation>
    <scope>NUCLEOTIDE SEQUENCE [LARGE SCALE GENOMIC DNA]</scope>
    <source>
        <strain evidence="14">Marx 270</strain>
    </source>
</reference>
<accession>A0A0C3KU27</accession>
<proteinExistence type="inferred from homology"/>
<keyword evidence="3 12" id="KW-0813">Transport</keyword>
<dbReference type="PANTHER" id="PTHR12980:SF0">
    <property type="entry name" value="CYTOCHROME B-C1 COMPLEX SUBUNIT 9"/>
    <property type="match status" value="1"/>
</dbReference>
<evidence type="ECO:0000256" key="11">
    <source>
        <dbReference type="ARBA" id="ARBA00044247"/>
    </source>
</evidence>
<dbReference type="Proteomes" id="UP000054217">
    <property type="component" value="Unassembled WGS sequence"/>
</dbReference>
<keyword evidence="6 12" id="KW-0999">Mitochondrion inner membrane</keyword>
<evidence type="ECO:0000256" key="9">
    <source>
        <dbReference type="ARBA" id="ARBA00023128"/>
    </source>
</evidence>
<dbReference type="GO" id="GO:0005743">
    <property type="term" value="C:mitochondrial inner membrane"/>
    <property type="evidence" value="ECO:0007669"/>
    <property type="project" value="UniProtKB-SubCell"/>
</dbReference>
<name>A0A0C3KU27_PISTI</name>
<dbReference type="HOGENOM" id="CLU_171977_3_0_1"/>
<keyword evidence="8 12" id="KW-1133">Transmembrane helix</keyword>
<dbReference type="GO" id="GO:0006122">
    <property type="term" value="P:mitochondrial electron transport, ubiquinol to cytochrome c"/>
    <property type="evidence" value="ECO:0007669"/>
    <property type="project" value="UniProtKB-UniRule"/>
</dbReference>
<feature type="transmembrane region" description="Helical" evidence="12">
    <location>
        <begin position="17"/>
        <end position="41"/>
    </location>
</feature>
<dbReference type="GO" id="GO:0045275">
    <property type="term" value="C:respiratory chain complex III"/>
    <property type="evidence" value="ECO:0007669"/>
    <property type="project" value="UniProtKB-UniRule"/>
</dbReference>
<reference evidence="13 14" key="1">
    <citation type="submission" date="2014-04" db="EMBL/GenBank/DDBJ databases">
        <authorList>
            <consortium name="DOE Joint Genome Institute"/>
            <person name="Kuo A."/>
            <person name="Kohler A."/>
            <person name="Costa M.D."/>
            <person name="Nagy L.G."/>
            <person name="Floudas D."/>
            <person name="Copeland A."/>
            <person name="Barry K.W."/>
            <person name="Cichocki N."/>
            <person name="Veneault-Fourrey C."/>
            <person name="LaButti K."/>
            <person name="Lindquist E.A."/>
            <person name="Lipzen A."/>
            <person name="Lundell T."/>
            <person name="Morin E."/>
            <person name="Murat C."/>
            <person name="Sun H."/>
            <person name="Tunlid A."/>
            <person name="Henrissat B."/>
            <person name="Grigoriev I.V."/>
            <person name="Hibbett D.S."/>
            <person name="Martin F."/>
            <person name="Nordberg H.P."/>
            <person name="Cantor M.N."/>
            <person name="Hua S.X."/>
        </authorList>
    </citation>
    <scope>NUCLEOTIDE SEQUENCE [LARGE SCALE GENOMIC DNA]</scope>
    <source>
        <strain evidence="13 14">Marx 270</strain>
    </source>
</reference>
<dbReference type="PANTHER" id="PTHR12980">
    <property type="entry name" value="UBIQUINOL-CYTOCHROME C REDUCTASE COMPLEX, SUBUNIT X"/>
    <property type="match status" value="1"/>
</dbReference>
<evidence type="ECO:0000256" key="8">
    <source>
        <dbReference type="ARBA" id="ARBA00022989"/>
    </source>
</evidence>
<keyword evidence="14" id="KW-1185">Reference proteome</keyword>
<dbReference type="FunFam" id="1.20.5.260:FF:000001">
    <property type="entry name" value="Cytochrome b-c1 complex subunit 9"/>
    <property type="match status" value="1"/>
</dbReference>
<evidence type="ECO:0000256" key="4">
    <source>
        <dbReference type="ARBA" id="ARBA00022660"/>
    </source>
</evidence>
<sequence length="64" mass="7434">MAFANAFYNTIVKRNSVFVPAIFAGAFAFNIGFDVAVSKFWDHWNRGRQWKDIRGRYIQDADES</sequence>
<dbReference type="STRING" id="870435.A0A0C3KU27"/>
<keyword evidence="7 12" id="KW-0249">Electron transport</keyword>
<comment type="subunit">
    <text evidence="12">Component of the ubiquinol-cytochrome c oxidoreductase (cytochrome b-c1 complex, complex III, CIII), a multisubunit enzyme composed of 3 respiratory subunits cytochrome b, cytochrome c1 and Rieske protein, 2 core protein subunits, and additional low-molecular weight protein subunits.</text>
</comment>
<dbReference type="InterPro" id="IPR036656">
    <property type="entry name" value="QCR9_sf"/>
</dbReference>
<evidence type="ECO:0000256" key="10">
    <source>
        <dbReference type="ARBA" id="ARBA00023136"/>
    </source>
</evidence>
<evidence type="ECO:0000256" key="3">
    <source>
        <dbReference type="ARBA" id="ARBA00022448"/>
    </source>
</evidence>
<keyword evidence="9 12" id="KW-0496">Mitochondrion</keyword>
<dbReference type="InParanoid" id="A0A0C3KU27"/>
<organism evidence="13 14">
    <name type="scientific">Pisolithus tinctorius Marx 270</name>
    <dbReference type="NCBI Taxonomy" id="870435"/>
    <lineage>
        <taxon>Eukaryota</taxon>
        <taxon>Fungi</taxon>
        <taxon>Dikarya</taxon>
        <taxon>Basidiomycota</taxon>
        <taxon>Agaricomycotina</taxon>
        <taxon>Agaricomycetes</taxon>
        <taxon>Agaricomycetidae</taxon>
        <taxon>Boletales</taxon>
        <taxon>Sclerodermatineae</taxon>
        <taxon>Pisolithaceae</taxon>
        <taxon>Pisolithus</taxon>
    </lineage>
</organism>
<protein>
    <recommendedName>
        <fullName evidence="11 12">Complex III subunit 9</fullName>
    </recommendedName>
</protein>
<gene>
    <name evidence="13" type="ORF">M404DRAFT_994022</name>
</gene>
<evidence type="ECO:0000256" key="7">
    <source>
        <dbReference type="ARBA" id="ARBA00022982"/>
    </source>
</evidence>
<keyword evidence="5 12" id="KW-0812">Transmembrane</keyword>
<dbReference type="EMBL" id="KN831947">
    <property type="protein sequence ID" value="KIO13072.1"/>
    <property type="molecule type" value="Genomic_DNA"/>
</dbReference>
<evidence type="ECO:0000256" key="1">
    <source>
        <dbReference type="ARBA" id="ARBA00004434"/>
    </source>
</evidence>
<dbReference type="SUPFAM" id="SSF81514">
    <property type="entry name" value="Subunit X (non-heme 7 kDa protein) of cytochrome bc1 complex (Ubiquinol-cytochrome c reductase)"/>
    <property type="match status" value="1"/>
</dbReference>
<dbReference type="OrthoDB" id="44067at2759"/>
<dbReference type="AlphaFoldDB" id="A0A0C3KU27"/>
<comment type="similarity">
    <text evidence="2 12">Belongs to the UQCR10/QCR9 family.</text>
</comment>
<comment type="function">
    <text evidence="12">Component of the ubiquinol-cytochrome c oxidoreductase, a multisubunit transmembrane complex that is part of the mitochondrial electron transport chain which drives oxidative phosphorylation. The complex plays an important role in the uptake of multiple carbon sources present in different host niches.</text>
</comment>
<dbReference type="Gene3D" id="1.20.5.260">
    <property type="entry name" value="Cytochrome b-c1 complex subunit 9"/>
    <property type="match status" value="1"/>
</dbReference>
<keyword evidence="4 12" id="KW-0679">Respiratory chain</keyword>
<evidence type="ECO:0000256" key="2">
    <source>
        <dbReference type="ARBA" id="ARBA00007856"/>
    </source>
</evidence>